<proteinExistence type="predicted"/>
<feature type="region of interest" description="Disordered" evidence="1">
    <location>
        <begin position="109"/>
        <end position="130"/>
    </location>
</feature>
<comment type="caution">
    <text evidence="2">The sequence shown here is derived from an EMBL/GenBank/DDBJ whole genome shotgun (WGS) entry which is preliminary data.</text>
</comment>
<gene>
    <name evidence="2" type="ORF">HDK90DRAFT_276356</name>
</gene>
<accession>A0ABR1YMN9</accession>
<dbReference type="Proteomes" id="UP001492380">
    <property type="component" value="Unassembled WGS sequence"/>
</dbReference>
<protein>
    <submittedName>
        <fullName evidence="2">Uncharacterized protein</fullName>
    </submittedName>
</protein>
<reference evidence="2 3" key="1">
    <citation type="submission" date="2024-04" db="EMBL/GenBank/DDBJ databases">
        <title>Phyllosticta paracitricarpa is synonymous to the EU quarantine fungus P. citricarpa based on phylogenomic analyses.</title>
        <authorList>
            <consortium name="Lawrence Berkeley National Laboratory"/>
            <person name="Van Ingen-Buijs V.A."/>
            <person name="Van Westerhoven A.C."/>
            <person name="Haridas S."/>
            <person name="Skiadas P."/>
            <person name="Martin F."/>
            <person name="Groenewald J.Z."/>
            <person name="Crous P.W."/>
            <person name="Seidl M.F."/>
        </authorList>
    </citation>
    <scope>NUCLEOTIDE SEQUENCE [LARGE SCALE GENOMIC DNA]</scope>
    <source>
        <strain evidence="2 3">CBS 123374</strain>
    </source>
</reference>
<dbReference type="EMBL" id="JBBWRZ010000006">
    <property type="protein sequence ID" value="KAK8233760.1"/>
    <property type="molecule type" value="Genomic_DNA"/>
</dbReference>
<evidence type="ECO:0000256" key="1">
    <source>
        <dbReference type="SAM" id="MobiDB-lite"/>
    </source>
</evidence>
<keyword evidence="3" id="KW-1185">Reference proteome</keyword>
<evidence type="ECO:0000313" key="3">
    <source>
        <dbReference type="Proteomes" id="UP001492380"/>
    </source>
</evidence>
<evidence type="ECO:0000313" key="2">
    <source>
        <dbReference type="EMBL" id="KAK8233760.1"/>
    </source>
</evidence>
<name>A0ABR1YMN9_9PEZI</name>
<sequence length="199" mass="21666">MSAEGLQRRRKDDSRHVCGRPSGTPTLSYLFNPSSPTCFLFSLHACARMSVTASIVPSLCRYPSRLTGVRRCTRAGLPYPTQSSPAQPSPSRAAALHCINRRTERKTDVCTRTRTSSGQANALGPQSADGWMHGVGEPGLPDGRSVRSWLAHSFCCLLWQISIVAWQVGRLAARGALQSGRQRTRQRRGCGCAGAKGRR</sequence>
<organism evidence="2 3">
    <name type="scientific">Phyllosticta capitalensis</name>
    <dbReference type="NCBI Taxonomy" id="121624"/>
    <lineage>
        <taxon>Eukaryota</taxon>
        <taxon>Fungi</taxon>
        <taxon>Dikarya</taxon>
        <taxon>Ascomycota</taxon>
        <taxon>Pezizomycotina</taxon>
        <taxon>Dothideomycetes</taxon>
        <taxon>Dothideomycetes incertae sedis</taxon>
        <taxon>Botryosphaeriales</taxon>
        <taxon>Phyllostictaceae</taxon>
        <taxon>Phyllosticta</taxon>
    </lineage>
</organism>